<comment type="caution">
    <text evidence="2">The sequence shown here is derived from an EMBL/GenBank/DDBJ whole genome shotgun (WGS) entry which is preliminary data.</text>
</comment>
<dbReference type="Proteomes" id="UP001055153">
    <property type="component" value="Unassembled WGS sequence"/>
</dbReference>
<evidence type="ECO:0000256" key="1">
    <source>
        <dbReference type="SAM" id="SignalP"/>
    </source>
</evidence>
<keyword evidence="1" id="KW-0732">Signal</keyword>
<gene>
    <name evidence="2" type="ORF">GMJLKIPL_4241</name>
</gene>
<keyword evidence="3" id="KW-1185">Reference proteome</keyword>
<evidence type="ECO:0000313" key="3">
    <source>
        <dbReference type="Proteomes" id="UP001055153"/>
    </source>
</evidence>
<evidence type="ECO:0000313" key="2">
    <source>
        <dbReference type="EMBL" id="GJE02295.1"/>
    </source>
</evidence>
<reference evidence="2" key="1">
    <citation type="journal article" date="2021" name="Front. Microbiol.">
        <title>Comprehensive Comparative Genomics and Phenotyping of Methylobacterium Species.</title>
        <authorList>
            <person name="Alessa O."/>
            <person name="Ogura Y."/>
            <person name="Fujitani Y."/>
            <person name="Takami H."/>
            <person name="Hayashi T."/>
            <person name="Sahin N."/>
            <person name="Tani A."/>
        </authorList>
    </citation>
    <scope>NUCLEOTIDE SEQUENCE</scope>
    <source>
        <strain evidence="2">DSM 17168</strain>
    </source>
</reference>
<organism evidence="2 3">
    <name type="scientific">Methylobacterium isbiliense</name>
    <dbReference type="NCBI Taxonomy" id="315478"/>
    <lineage>
        <taxon>Bacteria</taxon>
        <taxon>Pseudomonadati</taxon>
        <taxon>Pseudomonadota</taxon>
        <taxon>Alphaproteobacteria</taxon>
        <taxon>Hyphomicrobiales</taxon>
        <taxon>Methylobacteriaceae</taxon>
        <taxon>Methylobacterium</taxon>
    </lineage>
</organism>
<protein>
    <recommendedName>
        <fullName evidence="4">SH3b domain-containing protein</fullName>
    </recommendedName>
</protein>
<proteinExistence type="predicted"/>
<feature type="chain" id="PRO_5046222060" description="SH3b domain-containing protein" evidence="1">
    <location>
        <begin position="20"/>
        <end position="97"/>
    </location>
</feature>
<accession>A0ABQ4SGF0</accession>
<evidence type="ECO:0008006" key="4">
    <source>
        <dbReference type="Google" id="ProtNLM"/>
    </source>
</evidence>
<dbReference type="EMBL" id="BPQQ01000052">
    <property type="protein sequence ID" value="GJE02295.1"/>
    <property type="molecule type" value="Genomic_DNA"/>
</dbReference>
<dbReference type="Gene3D" id="2.30.30.40">
    <property type="entry name" value="SH3 Domains"/>
    <property type="match status" value="1"/>
</dbReference>
<reference evidence="2" key="2">
    <citation type="submission" date="2021-08" db="EMBL/GenBank/DDBJ databases">
        <authorList>
            <person name="Tani A."/>
            <person name="Ola A."/>
            <person name="Ogura Y."/>
            <person name="Katsura K."/>
            <person name="Hayashi T."/>
        </authorList>
    </citation>
    <scope>NUCLEOTIDE SEQUENCE</scope>
    <source>
        <strain evidence="2">DSM 17168</strain>
    </source>
</reference>
<name>A0ABQ4SGF0_9HYPH</name>
<feature type="signal peptide" evidence="1">
    <location>
        <begin position="1"/>
        <end position="19"/>
    </location>
</feature>
<sequence>MTRLPVTAARCALPLLVLAAGPALGQSAFRVDDVPPGDSLSIRELPDAESPQVGRVPWDARLRGFGCTNETPSGRTWCRVKYGRLVGWARRRYLAPE</sequence>
<dbReference type="RefSeq" id="WP_238238128.1">
    <property type="nucleotide sequence ID" value="NZ_BPQQ01000052.1"/>
</dbReference>